<dbReference type="PROSITE" id="PS51354">
    <property type="entry name" value="GLUTAREDOXIN_2"/>
    <property type="match status" value="1"/>
</dbReference>
<evidence type="ECO:0000256" key="9">
    <source>
        <dbReference type="ARBA" id="ARBA00038558"/>
    </source>
</evidence>
<dbReference type="InterPro" id="IPR011767">
    <property type="entry name" value="GLR_AS"/>
</dbReference>
<dbReference type="GO" id="GO:0034599">
    <property type="term" value="P:cellular response to oxidative stress"/>
    <property type="evidence" value="ECO:0007669"/>
    <property type="project" value="TreeGrafter"/>
</dbReference>
<dbReference type="Gene3D" id="3.40.30.10">
    <property type="entry name" value="Glutaredoxin"/>
    <property type="match status" value="1"/>
</dbReference>
<comment type="caution">
    <text evidence="12">The sequence shown here is derived from an EMBL/GenBank/DDBJ whole genome shotgun (WGS) entry which is preliminary data.</text>
</comment>
<reference evidence="12 13" key="1">
    <citation type="submission" date="2020-04" db="EMBL/GenBank/DDBJ databases">
        <authorList>
            <person name="Alioto T."/>
            <person name="Alioto T."/>
            <person name="Gomez Garrido J."/>
        </authorList>
    </citation>
    <scope>NUCLEOTIDE SEQUENCE [LARGE SCALE GENOMIC DNA]</scope>
</reference>
<evidence type="ECO:0000256" key="7">
    <source>
        <dbReference type="ARBA" id="ARBA00023284"/>
    </source>
</evidence>
<evidence type="ECO:0000313" key="13">
    <source>
        <dbReference type="Proteomes" id="UP000494165"/>
    </source>
</evidence>
<dbReference type="Pfam" id="PF00462">
    <property type="entry name" value="Glutaredoxin"/>
    <property type="match status" value="1"/>
</dbReference>
<evidence type="ECO:0000313" key="12">
    <source>
        <dbReference type="EMBL" id="CAB3378277.1"/>
    </source>
</evidence>
<evidence type="ECO:0000256" key="2">
    <source>
        <dbReference type="ARBA" id="ARBA00007787"/>
    </source>
</evidence>
<keyword evidence="6" id="KW-0318">Glutathionylation</keyword>
<organism evidence="12 13">
    <name type="scientific">Cloeon dipterum</name>
    <dbReference type="NCBI Taxonomy" id="197152"/>
    <lineage>
        <taxon>Eukaryota</taxon>
        <taxon>Metazoa</taxon>
        <taxon>Ecdysozoa</taxon>
        <taxon>Arthropoda</taxon>
        <taxon>Hexapoda</taxon>
        <taxon>Insecta</taxon>
        <taxon>Pterygota</taxon>
        <taxon>Palaeoptera</taxon>
        <taxon>Ephemeroptera</taxon>
        <taxon>Pisciforma</taxon>
        <taxon>Baetidae</taxon>
        <taxon>Cloeon</taxon>
    </lineage>
</organism>
<dbReference type="AlphaFoldDB" id="A0A8S1DA74"/>
<dbReference type="SUPFAM" id="SSF52833">
    <property type="entry name" value="Thioredoxin-like"/>
    <property type="match status" value="1"/>
</dbReference>
<comment type="function">
    <text evidence="8">Glutathione-dependent oxidoreductase that facilitates the maintenance of mitochondrial redox homeostasis upon induction of apoptosis by oxidative stress. Involved in response to hydrogen peroxide and regulation of apoptosis caused by oxidative stress. Acts as a very efficient catalyst of monothiol reactions because of its high affinity for protein glutathione-mixed disulfides. Can receive electrons not only from glutathione (GSH), but also from thioredoxin reductase supporting both monothiol and dithiol reactions. Efficiently catalyzes both glutathionylation and deglutathionylation of mitochondrial complex I, which in turn regulates the superoxide production by the complex. Overexpression decreases the susceptibility to apoptosis and prevents loss of cardiolipin and cytochrome c release.</text>
</comment>
<dbReference type="InterPro" id="IPR014025">
    <property type="entry name" value="Glutaredoxin_subgr"/>
</dbReference>
<keyword evidence="4" id="KW-0249">Electron transport</keyword>
<dbReference type="InterPro" id="IPR036249">
    <property type="entry name" value="Thioredoxin-like_sf"/>
</dbReference>
<dbReference type="GO" id="GO:0005737">
    <property type="term" value="C:cytoplasm"/>
    <property type="evidence" value="ECO:0007669"/>
    <property type="project" value="TreeGrafter"/>
</dbReference>
<keyword evidence="5" id="KW-1015">Disulfide bond</keyword>
<dbReference type="CDD" id="cd03419">
    <property type="entry name" value="GRX_GRXh_1_2_like"/>
    <property type="match status" value="1"/>
</dbReference>
<evidence type="ECO:0000259" key="11">
    <source>
        <dbReference type="Pfam" id="PF00462"/>
    </source>
</evidence>
<keyword evidence="3" id="KW-0813">Transport</keyword>
<comment type="function">
    <text evidence="1">Has a glutathione-disulfide oxidoreductase activity in the presence of NADPH and glutathione reductase. Reduces low molecular weight disulfides and proteins.</text>
</comment>
<dbReference type="Proteomes" id="UP000494165">
    <property type="component" value="Unassembled WGS sequence"/>
</dbReference>
<keyword evidence="13" id="KW-1185">Reference proteome</keyword>
<protein>
    <recommendedName>
        <fullName evidence="10">Glutaredoxin-2, mitochondrial</fullName>
    </recommendedName>
</protein>
<name>A0A8S1DA74_9INSE</name>
<evidence type="ECO:0000256" key="8">
    <source>
        <dbReference type="ARBA" id="ARBA00037470"/>
    </source>
</evidence>
<evidence type="ECO:0000256" key="3">
    <source>
        <dbReference type="ARBA" id="ARBA00022448"/>
    </source>
</evidence>
<evidence type="ECO:0000256" key="1">
    <source>
        <dbReference type="ARBA" id="ARBA00002549"/>
    </source>
</evidence>
<feature type="domain" description="Glutaredoxin" evidence="11">
    <location>
        <begin position="45"/>
        <end position="107"/>
    </location>
</feature>
<sequence>MTCSAKIAKHANFGFLSFFLSKPEPVDMSGPVATLVKEMIASDEVVIFSKAYCPYCDMAKEVFDKMKVKYTVIELDRRSDGDQFQDVLNVMTGARSVPRVFVKGKCIGGGTDTKSLYQCGRLQAMLD</sequence>
<evidence type="ECO:0000256" key="10">
    <source>
        <dbReference type="ARBA" id="ARBA00039819"/>
    </source>
</evidence>
<dbReference type="PANTHER" id="PTHR45694">
    <property type="entry name" value="GLUTAREDOXIN 2"/>
    <property type="match status" value="1"/>
</dbReference>
<keyword evidence="7" id="KW-0676">Redox-active center</keyword>
<dbReference type="InterPro" id="IPR011899">
    <property type="entry name" value="Glutaredoxin_euk/vir"/>
</dbReference>
<dbReference type="InterPro" id="IPR002109">
    <property type="entry name" value="Glutaredoxin"/>
</dbReference>
<dbReference type="GO" id="GO:0015038">
    <property type="term" value="F:glutathione disulfide oxidoreductase activity"/>
    <property type="evidence" value="ECO:0007669"/>
    <property type="project" value="TreeGrafter"/>
</dbReference>
<comment type="subunit">
    <text evidence="9">Monomer; active form. Homodimer; inactive form. The homodimer is probably linked by 1 2Fe-2S cluster.</text>
</comment>
<evidence type="ECO:0000256" key="5">
    <source>
        <dbReference type="ARBA" id="ARBA00023157"/>
    </source>
</evidence>
<evidence type="ECO:0000256" key="4">
    <source>
        <dbReference type="ARBA" id="ARBA00022982"/>
    </source>
</evidence>
<dbReference type="PRINTS" id="PR00160">
    <property type="entry name" value="GLUTAREDOXIN"/>
</dbReference>
<dbReference type="FunFam" id="3.40.30.10:FF:000026">
    <property type="entry name" value="Glutaredoxin 2"/>
    <property type="match status" value="1"/>
</dbReference>
<evidence type="ECO:0000256" key="6">
    <source>
        <dbReference type="ARBA" id="ARBA00023206"/>
    </source>
</evidence>
<dbReference type="EMBL" id="CADEPI010000161">
    <property type="protein sequence ID" value="CAB3378277.1"/>
    <property type="molecule type" value="Genomic_DNA"/>
</dbReference>
<gene>
    <name evidence="12" type="ORF">CLODIP_2_CD11256</name>
</gene>
<proteinExistence type="inferred from homology"/>
<dbReference type="PANTHER" id="PTHR45694:SF5">
    <property type="entry name" value="GLUTAREDOXIN 2"/>
    <property type="match status" value="1"/>
</dbReference>
<dbReference type="OrthoDB" id="418495at2759"/>
<dbReference type="PROSITE" id="PS00195">
    <property type="entry name" value="GLUTAREDOXIN_1"/>
    <property type="match status" value="1"/>
</dbReference>
<comment type="similarity">
    <text evidence="2">Belongs to the glutaredoxin family.</text>
</comment>
<dbReference type="NCBIfam" id="TIGR02180">
    <property type="entry name" value="GRX_euk"/>
    <property type="match status" value="1"/>
</dbReference>
<accession>A0A8S1DA74</accession>